<feature type="domain" description="AMP-dependent synthetase/ligase" evidence="3">
    <location>
        <begin position="8"/>
        <end position="356"/>
    </location>
</feature>
<dbReference type="SUPFAM" id="SSF56801">
    <property type="entry name" value="Acetyl-CoA synthetase-like"/>
    <property type="match status" value="1"/>
</dbReference>
<dbReference type="AlphaFoldDB" id="A0A1A3P1Z8"/>
<dbReference type="PANTHER" id="PTHR43201">
    <property type="entry name" value="ACYL-COA SYNTHETASE"/>
    <property type="match status" value="1"/>
</dbReference>
<dbReference type="Gene3D" id="3.30.300.30">
    <property type="match status" value="1"/>
</dbReference>
<comment type="caution">
    <text evidence="5">The sequence shown here is derived from an EMBL/GenBank/DDBJ whole genome shotgun (WGS) entry which is preliminary data.</text>
</comment>
<dbReference type="Pfam" id="PF00501">
    <property type="entry name" value="AMP-binding"/>
    <property type="match status" value="1"/>
</dbReference>
<dbReference type="RefSeq" id="WP_065143634.1">
    <property type="nucleotide sequence ID" value="NZ_LZLS01000082.1"/>
</dbReference>
<dbReference type="GO" id="GO:0031956">
    <property type="term" value="F:medium-chain fatty acid-CoA ligase activity"/>
    <property type="evidence" value="ECO:0007669"/>
    <property type="project" value="TreeGrafter"/>
</dbReference>
<dbReference type="PANTHER" id="PTHR43201:SF5">
    <property type="entry name" value="MEDIUM-CHAIN ACYL-COA LIGASE ACSF2, MITOCHONDRIAL"/>
    <property type="match status" value="1"/>
</dbReference>
<evidence type="ECO:0000256" key="1">
    <source>
        <dbReference type="ARBA" id="ARBA00006432"/>
    </source>
</evidence>
<evidence type="ECO:0000313" key="5">
    <source>
        <dbReference type="EMBL" id="OBK28206.1"/>
    </source>
</evidence>
<dbReference type="Proteomes" id="UP000093928">
    <property type="component" value="Unassembled WGS sequence"/>
</dbReference>
<dbReference type="InterPro" id="IPR045851">
    <property type="entry name" value="AMP-bd_C_sf"/>
</dbReference>
<sequence length="484" mass="50560">MNLGTLIDAAASQDPHRAALIIDGRTIGYGELGAAVRQCAAGLAAHGVGSGDRVAIVDTASLLSIATLLGAARIGAVATLMNPALTPAELRALLNSAQCAEVAVAGDAYADRLRAAEKVTVLTAADLIGLARPDPVDSVAAAEDGAAMVLFTSGTTGLPKTVAIGNRQLEARLARTSQPFAPDTPPVAVMMCVPYFHVGGSLGLLASLFSGNTLVVQRPFDAGEWLRLVAEHRVTGMFLVPTMLHRILEHPDFAGTDLSSLAAITYGAAAAPTALMRKAMSALPHVAFTNVFGQTETLGTYANLLPEDHHDPSRAGSVGRPLPGVEVRVVDPATGADVEVGAVGELWVNSPLNTTEGWLRTGDLGRQDADGYIYPSGRLRDTINRGGEKFGPIEVEEALRSHPAVSDVAVAGVADEELGQRVGAAVVTRTPVTLEELRVHCRDRIAYFKLPERLAIVDDIPYNATGKVNRTQLAAMIVGDSDAD</sequence>
<dbReference type="Gene3D" id="3.40.50.12780">
    <property type="entry name" value="N-terminal domain of ligase-like"/>
    <property type="match status" value="1"/>
</dbReference>
<evidence type="ECO:0000313" key="6">
    <source>
        <dbReference type="Proteomes" id="UP000093928"/>
    </source>
</evidence>
<dbReference type="OrthoDB" id="9803968at2"/>
<dbReference type="EMBL" id="LZLS01000082">
    <property type="protein sequence ID" value="OBK28206.1"/>
    <property type="molecule type" value="Genomic_DNA"/>
</dbReference>
<dbReference type="InterPro" id="IPR020845">
    <property type="entry name" value="AMP-binding_CS"/>
</dbReference>
<organism evidence="5 6">
    <name type="scientific">Mycobacterium asiaticum</name>
    <dbReference type="NCBI Taxonomy" id="1790"/>
    <lineage>
        <taxon>Bacteria</taxon>
        <taxon>Bacillati</taxon>
        <taxon>Actinomycetota</taxon>
        <taxon>Actinomycetes</taxon>
        <taxon>Mycobacteriales</taxon>
        <taxon>Mycobacteriaceae</taxon>
        <taxon>Mycobacterium</taxon>
    </lineage>
</organism>
<dbReference type="InterPro" id="IPR042099">
    <property type="entry name" value="ANL_N_sf"/>
</dbReference>
<keyword evidence="2" id="KW-0436">Ligase</keyword>
<comment type="similarity">
    <text evidence="1">Belongs to the ATP-dependent AMP-binding enzyme family.</text>
</comment>
<evidence type="ECO:0000256" key="2">
    <source>
        <dbReference type="ARBA" id="ARBA00022598"/>
    </source>
</evidence>
<reference evidence="5 6" key="1">
    <citation type="submission" date="2016-06" db="EMBL/GenBank/DDBJ databases">
        <authorList>
            <person name="Kjaerup R.B."/>
            <person name="Dalgaard T.S."/>
            <person name="Juul-Madsen H.R."/>
        </authorList>
    </citation>
    <scope>NUCLEOTIDE SEQUENCE [LARGE SCALE GENOMIC DNA]</scope>
    <source>
        <strain evidence="5 6">1165133.8</strain>
    </source>
</reference>
<accession>A0A1A3P1Z8</accession>
<dbReference type="GO" id="GO:0006631">
    <property type="term" value="P:fatty acid metabolic process"/>
    <property type="evidence" value="ECO:0007669"/>
    <property type="project" value="TreeGrafter"/>
</dbReference>
<gene>
    <name evidence="5" type="ORF">A5634_20865</name>
</gene>
<dbReference type="InterPro" id="IPR025110">
    <property type="entry name" value="AMP-bd_C"/>
</dbReference>
<name>A0A1A3P1Z8_MYCAS</name>
<dbReference type="InterPro" id="IPR000873">
    <property type="entry name" value="AMP-dep_synth/lig_dom"/>
</dbReference>
<evidence type="ECO:0000259" key="3">
    <source>
        <dbReference type="Pfam" id="PF00501"/>
    </source>
</evidence>
<dbReference type="Pfam" id="PF13193">
    <property type="entry name" value="AMP-binding_C"/>
    <property type="match status" value="1"/>
</dbReference>
<protein>
    <submittedName>
        <fullName evidence="5">Acyl-CoA synthetase</fullName>
    </submittedName>
</protein>
<dbReference type="PROSITE" id="PS00455">
    <property type="entry name" value="AMP_BINDING"/>
    <property type="match status" value="1"/>
</dbReference>
<feature type="domain" description="AMP-binding enzyme C-terminal" evidence="4">
    <location>
        <begin position="394"/>
        <end position="467"/>
    </location>
</feature>
<evidence type="ECO:0000259" key="4">
    <source>
        <dbReference type="Pfam" id="PF13193"/>
    </source>
</evidence>
<proteinExistence type="inferred from homology"/>